<comment type="subcellular location">
    <subcellularLocation>
        <location evidence="7">Cytoplasm</location>
    </subcellularLocation>
</comment>
<gene>
    <name evidence="7 15" type="primary">gpsA</name>
    <name evidence="15" type="ORF">sL5_08150</name>
</gene>
<comment type="catalytic activity">
    <reaction evidence="7">
        <text>sn-glycerol 3-phosphate + NAD(+) = dihydroxyacetone phosphate + NADH + H(+)</text>
        <dbReference type="Rhea" id="RHEA:11092"/>
        <dbReference type="ChEBI" id="CHEBI:15378"/>
        <dbReference type="ChEBI" id="CHEBI:57540"/>
        <dbReference type="ChEBI" id="CHEBI:57597"/>
        <dbReference type="ChEBI" id="CHEBI:57642"/>
        <dbReference type="ChEBI" id="CHEBI:57945"/>
        <dbReference type="EC" id="1.1.1.94"/>
    </reaction>
</comment>
<evidence type="ECO:0000256" key="11">
    <source>
        <dbReference type="RuleBase" id="RU000437"/>
    </source>
</evidence>
<dbReference type="PRINTS" id="PR00077">
    <property type="entry name" value="GPDHDRGNASE"/>
</dbReference>
<dbReference type="Proteomes" id="UP000637906">
    <property type="component" value="Unassembled WGS sequence"/>
</dbReference>
<keyword evidence="7" id="KW-0547">Nucleotide-binding</keyword>
<feature type="binding site" evidence="10">
    <location>
        <begin position="9"/>
        <end position="14"/>
    </location>
    <ligand>
        <name>NAD(+)</name>
        <dbReference type="ChEBI" id="CHEBI:57540"/>
    </ligand>
</feature>
<feature type="domain" description="Glycerol-3-phosphate dehydrogenase NAD-dependent C-terminal" evidence="14">
    <location>
        <begin position="177"/>
        <end position="320"/>
    </location>
</feature>
<dbReference type="InterPro" id="IPR036291">
    <property type="entry name" value="NAD(P)-bd_dom_sf"/>
</dbReference>
<feature type="binding site" evidence="7">
    <location>
        <position position="135"/>
    </location>
    <ligand>
        <name>sn-glycerol 3-phosphate</name>
        <dbReference type="ChEBI" id="CHEBI:57597"/>
    </ligand>
</feature>
<dbReference type="GO" id="GO:0008654">
    <property type="term" value="P:phospholipid biosynthetic process"/>
    <property type="evidence" value="ECO:0007669"/>
    <property type="project" value="UniProtKB-KW"/>
</dbReference>
<dbReference type="NCBIfam" id="NF000940">
    <property type="entry name" value="PRK00094.1-2"/>
    <property type="match status" value="1"/>
</dbReference>
<evidence type="ECO:0000313" key="16">
    <source>
        <dbReference type="Proteomes" id="UP000637906"/>
    </source>
</evidence>
<dbReference type="PANTHER" id="PTHR11728">
    <property type="entry name" value="GLYCEROL-3-PHOSPHATE DEHYDROGENASE"/>
    <property type="match status" value="1"/>
</dbReference>
<dbReference type="InterPro" id="IPR011128">
    <property type="entry name" value="G3P_DH_NAD-dep_N"/>
</dbReference>
<organism evidence="15 16">
    <name type="scientific">Candidatus Mesenet longicola</name>
    <dbReference type="NCBI Taxonomy" id="1892558"/>
    <lineage>
        <taxon>Bacteria</taxon>
        <taxon>Pseudomonadati</taxon>
        <taxon>Pseudomonadota</taxon>
        <taxon>Alphaproteobacteria</taxon>
        <taxon>Rickettsiales</taxon>
        <taxon>Anaplasmataceae</taxon>
        <taxon>Candidatus Mesenet</taxon>
    </lineage>
</organism>
<comment type="similarity">
    <text evidence="1 7 11">Belongs to the NAD-dependent glycerol-3-phosphate dehydrogenase family.</text>
</comment>
<evidence type="ECO:0000256" key="8">
    <source>
        <dbReference type="PIRSR" id="PIRSR000114-1"/>
    </source>
</evidence>
<keyword evidence="3 7" id="KW-0560">Oxidoreductase</keyword>
<dbReference type="Pfam" id="PF07479">
    <property type="entry name" value="NAD_Gly3P_dh_C"/>
    <property type="match status" value="1"/>
</dbReference>
<feature type="binding site" evidence="7">
    <location>
        <position position="49"/>
    </location>
    <ligand>
        <name>NADPH</name>
        <dbReference type="ChEBI" id="CHEBI:57783"/>
    </ligand>
</feature>
<feature type="binding site" evidence="7">
    <location>
        <position position="243"/>
    </location>
    <ligand>
        <name>sn-glycerol 3-phosphate</name>
        <dbReference type="ChEBI" id="CHEBI:57597"/>
    </ligand>
</feature>
<feature type="binding site" evidence="7">
    <location>
        <position position="137"/>
    </location>
    <ligand>
        <name>NADPH</name>
        <dbReference type="ChEBI" id="CHEBI:57783"/>
    </ligand>
</feature>
<keyword evidence="7" id="KW-0521">NADP</keyword>
<dbReference type="GO" id="GO:0046168">
    <property type="term" value="P:glycerol-3-phosphate catabolic process"/>
    <property type="evidence" value="ECO:0007669"/>
    <property type="project" value="InterPro"/>
</dbReference>
<dbReference type="InterPro" id="IPR013328">
    <property type="entry name" value="6PGD_dom2"/>
</dbReference>
<evidence type="ECO:0000259" key="14">
    <source>
        <dbReference type="Pfam" id="PF07479"/>
    </source>
</evidence>
<feature type="binding site" evidence="7">
    <location>
        <position position="255"/>
    </location>
    <ligand>
        <name>sn-glycerol 3-phosphate</name>
        <dbReference type="ChEBI" id="CHEBI:57597"/>
    </ligand>
</feature>
<dbReference type="GO" id="GO:0051287">
    <property type="term" value="F:NAD binding"/>
    <property type="evidence" value="ECO:0007669"/>
    <property type="project" value="InterPro"/>
</dbReference>
<dbReference type="GO" id="GO:0047952">
    <property type="term" value="F:glycerol-3-phosphate dehydrogenase [NAD(P)+] activity"/>
    <property type="evidence" value="ECO:0007669"/>
    <property type="project" value="UniProtKB-UniRule"/>
</dbReference>
<feature type="binding site" evidence="9">
    <location>
        <begin position="254"/>
        <end position="255"/>
    </location>
    <ligand>
        <name>substrate</name>
    </ligand>
</feature>
<dbReference type="GO" id="GO:0006650">
    <property type="term" value="P:glycerophospholipid metabolic process"/>
    <property type="evidence" value="ECO:0007669"/>
    <property type="project" value="UniProtKB-UniRule"/>
</dbReference>
<evidence type="ECO:0000256" key="5">
    <source>
        <dbReference type="ARBA" id="ARBA00023209"/>
    </source>
</evidence>
<dbReference type="Gene3D" id="3.40.50.720">
    <property type="entry name" value="NAD(P)-binding Rossmann-like Domain"/>
    <property type="match status" value="1"/>
</dbReference>
<feature type="binding site" evidence="7">
    <location>
        <position position="254"/>
    </location>
    <ligand>
        <name>NADPH</name>
        <dbReference type="ChEBI" id="CHEBI:57783"/>
    </ligand>
</feature>
<keyword evidence="7 10" id="KW-0520">NAD</keyword>
<keyword evidence="5 7" id="KW-0594">Phospholipid biosynthesis</keyword>
<dbReference type="Pfam" id="PF01210">
    <property type="entry name" value="NAD_Gly3P_dh_N"/>
    <property type="match status" value="1"/>
</dbReference>
<feature type="binding site" evidence="7">
    <location>
        <position position="253"/>
    </location>
    <ligand>
        <name>sn-glycerol 3-phosphate</name>
        <dbReference type="ChEBI" id="CHEBI:57597"/>
    </ligand>
</feature>
<keyword evidence="4 7" id="KW-0443">Lipid metabolism</keyword>
<sequence length="328" mass="35186">MVESISILGAGSWGTSLAISLSSNTNIKLWTRNQGIIKSLKDLSENSQYLPGCKIPNNVFITSDLEEAITSKIIILAVPTQSLRDLCINLKKQNLVNSHFIIGCKGVEQLTLMFPSEIVNEMFGNNPIAVLSGPSFASEIGRKLPCFMTLACESDKVKSFLMPKLENNHIMLLPSTDLIGIQICAAIKNVIAIACGIILGKEIGYGAHAAVITKGMEEIRSIYVARTGNTNIDTLLGISCLGDLVMTCNALNSRNMSFGFAIGKSNGNIKQILSESKTAIEGAATAEAVSQLAAKLNISMPVCEAIHKLLRAELTVEDSISNLLSKKD</sequence>
<dbReference type="GO" id="GO:0005975">
    <property type="term" value="P:carbohydrate metabolic process"/>
    <property type="evidence" value="ECO:0007669"/>
    <property type="project" value="InterPro"/>
</dbReference>
<feature type="domain" description="Glycerol-3-phosphate dehydrogenase NAD-dependent N-terminal" evidence="13">
    <location>
        <begin position="5"/>
        <end position="156"/>
    </location>
</feature>
<dbReference type="Gene3D" id="1.10.1040.10">
    <property type="entry name" value="N-(1-d-carboxylethyl)-l-norvaline Dehydrogenase, domain 2"/>
    <property type="match status" value="1"/>
</dbReference>
<feature type="binding site" evidence="7">
    <location>
        <position position="281"/>
    </location>
    <ligand>
        <name>NADPH</name>
        <dbReference type="ChEBI" id="CHEBI:57783"/>
    </ligand>
</feature>
<feature type="binding site" evidence="7">
    <location>
        <position position="13"/>
    </location>
    <ligand>
        <name>NADPH</name>
        <dbReference type="ChEBI" id="CHEBI:57783"/>
    </ligand>
</feature>
<protein>
    <recommendedName>
        <fullName evidence="7">Glycerol-3-phosphate dehydrogenase [NAD(P)+]</fullName>
        <ecNumber evidence="7">1.1.1.94</ecNumber>
    </recommendedName>
    <alternativeName>
        <fullName evidence="7">NAD(P)(+)-dependent glycerol-3-phosphate dehydrogenase</fullName>
    </alternativeName>
    <alternativeName>
        <fullName evidence="7">NAD(P)H-dependent dihydroxyacetone-phosphate reductase</fullName>
    </alternativeName>
</protein>
<feature type="active site" description="Proton acceptor" evidence="7 8">
    <location>
        <position position="188"/>
    </location>
</feature>
<evidence type="ECO:0000256" key="3">
    <source>
        <dbReference type="ARBA" id="ARBA00023002"/>
    </source>
</evidence>
<feature type="binding site" evidence="7">
    <location>
        <position position="188"/>
    </location>
    <ligand>
        <name>sn-glycerol 3-phosphate</name>
        <dbReference type="ChEBI" id="CHEBI:57597"/>
    </ligand>
</feature>
<name>A0A8J3MN43_9RICK</name>
<dbReference type="EMBL" id="BNGU01000037">
    <property type="protein sequence ID" value="GHM59822.1"/>
    <property type="molecule type" value="Genomic_DNA"/>
</dbReference>
<feature type="binding site" evidence="7">
    <location>
        <position position="254"/>
    </location>
    <ligand>
        <name>sn-glycerol 3-phosphate</name>
        <dbReference type="ChEBI" id="CHEBI:57597"/>
    </ligand>
</feature>
<dbReference type="GO" id="GO:0005829">
    <property type="term" value="C:cytosol"/>
    <property type="evidence" value="ECO:0007669"/>
    <property type="project" value="TreeGrafter"/>
</dbReference>
<feature type="binding site" evidence="9">
    <location>
        <position position="105"/>
    </location>
    <ligand>
        <name>substrate</name>
    </ligand>
</feature>
<comment type="pathway">
    <text evidence="7">Membrane lipid metabolism; glycerophospholipid metabolism.</text>
</comment>
<comment type="catalytic activity">
    <reaction evidence="7 12">
        <text>sn-glycerol 3-phosphate + NADP(+) = dihydroxyacetone phosphate + NADPH + H(+)</text>
        <dbReference type="Rhea" id="RHEA:11096"/>
        <dbReference type="ChEBI" id="CHEBI:15378"/>
        <dbReference type="ChEBI" id="CHEBI:57597"/>
        <dbReference type="ChEBI" id="CHEBI:57642"/>
        <dbReference type="ChEBI" id="CHEBI:57783"/>
        <dbReference type="ChEBI" id="CHEBI:58349"/>
        <dbReference type="EC" id="1.1.1.94"/>
    </reaction>
</comment>
<keyword evidence="2 7" id="KW-0444">Lipid biosynthesis</keyword>
<feature type="binding site" evidence="7">
    <location>
        <position position="32"/>
    </location>
    <ligand>
        <name>NADPH</name>
        <dbReference type="ChEBI" id="CHEBI:57783"/>
    </ligand>
</feature>
<dbReference type="InterPro" id="IPR006109">
    <property type="entry name" value="G3P_DH_NAD-dep_C"/>
</dbReference>
<evidence type="ECO:0000256" key="6">
    <source>
        <dbReference type="ARBA" id="ARBA00023264"/>
    </source>
</evidence>
<evidence type="ECO:0000256" key="4">
    <source>
        <dbReference type="ARBA" id="ARBA00023098"/>
    </source>
</evidence>
<evidence type="ECO:0000313" key="15">
    <source>
        <dbReference type="EMBL" id="GHM59822.1"/>
    </source>
</evidence>
<dbReference type="EC" id="1.1.1.94" evidence="7"/>
<feature type="binding site" evidence="10">
    <location>
        <position position="137"/>
    </location>
    <ligand>
        <name>NAD(+)</name>
        <dbReference type="ChEBI" id="CHEBI:57540"/>
    </ligand>
</feature>
<comment type="caution">
    <text evidence="7">Lacks conserved residue(s) required for the propagation of feature annotation.</text>
</comment>
<dbReference type="InterPro" id="IPR006168">
    <property type="entry name" value="G3P_DH_NAD-dep"/>
</dbReference>
<accession>A0A8J3MN43</accession>
<reference evidence="15 16" key="1">
    <citation type="journal article" date="2021" name="Microb. Ecol.">
        <title>Candidatus Mesenet longicola: Novel Endosymbionts of Brontispa longissima that Induce Cytoplasmic Incompatibility.</title>
        <authorList>
            <person name="Takano S."/>
            <person name="Gotoh Y."/>
            <person name="Hayashi T."/>
        </authorList>
    </citation>
    <scope>NUCLEOTIDE SEQUENCE [LARGE SCALE GENOMIC DNA]</scope>
    <source>
        <strain evidence="15">L5</strain>
    </source>
</reference>
<evidence type="ECO:0000256" key="7">
    <source>
        <dbReference type="HAMAP-Rule" id="MF_00394"/>
    </source>
</evidence>
<keyword evidence="6 7" id="KW-1208">Phospholipid metabolism</keyword>
<dbReference type="GO" id="GO:0046167">
    <property type="term" value="P:glycerol-3-phosphate biosynthetic process"/>
    <property type="evidence" value="ECO:0007669"/>
    <property type="project" value="UniProtKB-UniRule"/>
</dbReference>
<evidence type="ECO:0000256" key="10">
    <source>
        <dbReference type="PIRSR" id="PIRSR000114-3"/>
    </source>
</evidence>
<dbReference type="InterPro" id="IPR008927">
    <property type="entry name" value="6-PGluconate_DH-like_C_sf"/>
</dbReference>
<keyword evidence="7" id="KW-0963">Cytoplasm</keyword>
<dbReference type="AlphaFoldDB" id="A0A8J3MN43"/>
<feature type="binding site" evidence="10">
    <location>
        <position position="254"/>
    </location>
    <ligand>
        <name>NAD(+)</name>
        <dbReference type="ChEBI" id="CHEBI:57540"/>
    </ligand>
</feature>
<dbReference type="SUPFAM" id="SSF48179">
    <property type="entry name" value="6-phosphogluconate dehydrogenase C-terminal domain-like"/>
    <property type="match status" value="1"/>
</dbReference>
<feature type="binding site" evidence="7">
    <location>
        <position position="105"/>
    </location>
    <ligand>
        <name>NADPH</name>
        <dbReference type="ChEBI" id="CHEBI:57783"/>
    </ligand>
</feature>
<dbReference type="PIRSF" id="PIRSF000114">
    <property type="entry name" value="Glycerol-3-P_dh"/>
    <property type="match status" value="1"/>
</dbReference>
<evidence type="ECO:0000256" key="2">
    <source>
        <dbReference type="ARBA" id="ARBA00022516"/>
    </source>
</evidence>
<dbReference type="PANTHER" id="PTHR11728:SF1">
    <property type="entry name" value="GLYCEROL-3-PHOSPHATE DEHYDROGENASE [NAD(+)] 2, CHLOROPLASTIC"/>
    <property type="match status" value="1"/>
</dbReference>
<dbReference type="SUPFAM" id="SSF51735">
    <property type="entry name" value="NAD(P)-binding Rossmann-fold domains"/>
    <property type="match status" value="1"/>
</dbReference>
<dbReference type="NCBIfam" id="NF000942">
    <property type="entry name" value="PRK00094.1-4"/>
    <property type="match status" value="1"/>
</dbReference>
<evidence type="ECO:0000256" key="9">
    <source>
        <dbReference type="PIRSR" id="PIRSR000114-2"/>
    </source>
</evidence>
<dbReference type="HAMAP" id="MF_00394">
    <property type="entry name" value="NAD_Glyc3P_dehydrog"/>
    <property type="match status" value="1"/>
</dbReference>
<dbReference type="UniPathway" id="UPA00940"/>
<feature type="binding site" evidence="7">
    <location>
        <position position="105"/>
    </location>
    <ligand>
        <name>sn-glycerol 3-phosphate</name>
        <dbReference type="ChEBI" id="CHEBI:57597"/>
    </ligand>
</feature>
<evidence type="ECO:0000256" key="1">
    <source>
        <dbReference type="ARBA" id="ARBA00011009"/>
    </source>
</evidence>
<feature type="binding site" evidence="7">
    <location>
        <position position="133"/>
    </location>
    <ligand>
        <name>sn-glycerol 3-phosphate</name>
        <dbReference type="ChEBI" id="CHEBI:57597"/>
    </ligand>
</feature>
<feature type="binding site" evidence="7">
    <location>
        <position position="12"/>
    </location>
    <ligand>
        <name>NADPH</name>
        <dbReference type="ChEBI" id="CHEBI:57783"/>
    </ligand>
</feature>
<evidence type="ECO:0000256" key="12">
    <source>
        <dbReference type="RuleBase" id="RU000439"/>
    </source>
</evidence>
<proteinExistence type="inferred from homology"/>
<keyword evidence="16" id="KW-1185">Reference proteome</keyword>
<evidence type="ECO:0000259" key="13">
    <source>
        <dbReference type="Pfam" id="PF01210"/>
    </source>
</evidence>
<comment type="caution">
    <text evidence="15">The sequence shown here is derived from an EMBL/GenBank/DDBJ whole genome shotgun (WGS) entry which is preliminary data.</text>
</comment>
<comment type="function">
    <text evidence="7">Catalyzes the reduction of the glycolytic intermediate dihydroxyacetone phosphate (DHAP) to sn-glycerol 3-phosphate (G3P), the key precursor for phospholipid synthesis.</text>
</comment>